<organism evidence="1">
    <name type="scientific">marine sediment metagenome</name>
    <dbReference type="NCBI Taxonomy" id="412755"/>
    <lineage>
        <taxon>unclassified sequences</taxon>
        <taxon>metagenomes</taxon>
        <taxon>ecological metagenomes</taxon>
    </lineage>
</organism>
<comment type="caution">
    <text evidence="1">The sequence shown here is derived from an EMBL/GenBank/DDBJ whole genome shotgun (WGS) entry which is preliminary data.</text>
</comment>
<reference evidence="1" key="1">
    <citation type="journal article" date="2015" name="Nature">
        <title>Complex archaea that bridge the gap between prokaryotes and eukaryotes.</title>
        <authorList>
            <person name="Spang A."/>
            <person name="Saw J.H."/>
            <person name="Jorgensen S.L."/>
            <person name="Zaremba-Niedzwiedzka K."/>
            <person name="Martijn J."/>
            <person name="Lind A.E."/>
            <person name="van Eijk R."/>
            <person name="Schleper C."/>
            <person name="Guy L."/>
            <person name="Ettema T.J."/>
        </authorList>
    </citation>
    <scope>NUCLEOTIDE SEQUENCE</scope>
</reference>
<evidence type="ECO:0000313" key="1">
    <source>
        <dbReference type="EMBL" id="KKL61243.1"/>
    </source>
</evidence>
<protein>
    <submittedName>
        <fullName evidence="1">Uncharacterized protein</fullName>
    </submittedName>
</protein>
<accession>A0A0F9DHV9</accession>
<proteinExistence type="predicted"/>
<sequence>MLPLVIRARARWQFPFYADYISVDDGETVIQRVTVLERFIGRYRARGIKPLRVPGLNKPVPPGVSYPIDVEAIHEKRR</sequence>
<name>A0A0F9DHV9_9ZZZZ</name>
<gene>
    <name evidence="1" type="ORF">LCGC14_2197260</name>
</gene>
<dbReference type="EMBL" id="LAZR01028879">
    <property type="protein sequence ID" value="KKL61243.1"/>
    <property type="molecule type" value="Genomic_DNA"/>
</dbReference>
<dbReference type="AlphaFoldDB" id="A0A0F9DHV9"/>